<dbReference type="Proteomes" id="UP000501128">
    <property type="component" value="Chromosome"/>
</dbReference>
<dbReference type="InterPro" id="IPR011658">
    <property type="entry name" value="PA14_dom"/>
</dbReference>
<organism evidence="2 3">
    <name type="scientific">Spirosoma rhododendri</name>
    <dbReference type="NCBI Taxonomy" id="2728024"/>
    <lineage>
        <taxon>Bacteria</taxon>
        <taxon>Pseudomonadati</taxon>
        <taxon>Bacteroidota</taxon>
        <taxon>Cytophagia</taxon>
        <taxon>Cytophagales</taxon>
        <taxon>Cytophagaceae</taxon>
        <taxon>Spirosoma</taxon>
    </lineage>
</organism>
<evidence type="ECO:0000313" key="2">
    <source>
        <dbReference type="EMBL" id="QJD80133.1"/>
    </source>
</evidence>
<dbReference type="Pfam" id="PF18962">
    <property type="entry name" value="Por_Secre_tail"/>
    <property type="match status" value="1"/>
</dbReference>
<dbReference type="Gene3D" id="3.90.182.10">
    <property type="entry name" value="Toxin - Anthrax Protective Antigen,domain 1"/>
    <property type="match status" value="1"/>
</dbReference>
<dbReference type="PROSITE" id="PS51820">
    <property type="entry name" value="PA14"/>
    <property type="match status" value="1"/>
</dbReference>
<dbReference type="InterPro" id="IPR026444">
    <property type="entry name" value="Secre_tail"/>
</dbReference>
<dbReference type="EMBL" id="CP051677">
    <property type="protein sequence ID" value="QJD80133.1"/>
    <property type="molecule type" value="Genomic_DNA"/>
</dbReference>
<accession>A0A7L5DSA9</accession>
<gene>
    <name evidence="2" type="ORF">HH216_18235</name>
</gene>
<reference evidence="2 3" key="1">
    <citation type="submission" date="2020-04" db="EMBL/GenBank/DDBJ databases">
        <title>Genome sequencing of novel species.</title>
        <authorList>
            <person name="Heo J."/>
            <person name="Kim S.-J."/>
            <person name="Kim J.-S."/>
            <person name="Hong S.-B."/>
            <person name="Kwon S.-W."/>
        </authorList>
    </citation>
    <scope>NUCLEOTIDE SEQUENCE [LARGE SCALE GENOMIC DNA]</scope>
    <source>
        <strain evidence="2 3">CJU-R4</strain>
    </source>
</reference>
<dbReference type="SUPFAM" id="SSF56988">
    <property type="entry name" value="Anthrax protective antigen"/>
    <property type="match status" value="1"/>
</dbReference>
<keyword evidence="3" id="KW-1185">Reference proteome</keyword>
<proteinExistence type="predicted"/>
<dbReference type="AlphaFoldDB" id="A0A7L5DSA9"/>
<dbReference type="SUPFAM" id="SSF63825">
    <property type="entry name" value="YWTD domain"/>
    <property type="match status" value="1"/>
</dbReference>
<protein>
    <submittedName>
        <fullName evidence="2">T9SS type A sorting domain-containing protein</fullName>
    </submittedName>
</protein>
<evidence type="ECO:0000313" key="3">
    <source>
        <dbReference type="Proteomes" id="UP000501128"/>
    </source>
</evidence>
<dbReference type="Pfam" id="PF07691">
    <property type="entry name" value="PA14"/>
    <property type="match status" value="1"/>
</dbReference>
<feature type="domain" description="PA14" evidence="1">
    <location>
        <begin position="501"/>
        <end position="643"/>
    </location>
</feature>
<name>A0A7L5DSA9_9BACT</name>
<evidence type="ECO:0000259" key="1">
    <source>
        <dbReference type="PROSITE" id="PS51820"/>
    </source>
</evidence>
<dbReference type="SMART" id="SM00758">
    <property type="entry name" value="PA14"/>
    <property type="match status" value="1"/>
</dbReference>
<dbReference type="InterPro" id="IPR037524">
    <property type="entry name" value="PA14/GLEYA"/>
</dbReference>
<dbReference type="NCBIfam" id="TIGR04183">
    <property type="entry name" value="Por_Secre_tail"/>
    <property type="match status" value="1"/>
</dbReference>
<dbReference type="KEGG" id="srho:HH216_18235"/>
<dbReference type="RefSeq" id="WP_169552092.1">
    <property type="nucleotide sequence ID" value="NZ_CP051677.1"/>
</dbReference>
<sequence>MNGTTVVRYSVSSQGRLSGVEQPLGGLVAPVSVAVSPVDGTVAVLEGGTRQQLRGYRGSDGASQWVRGVAGGYLTDPVVSDEKFYVTDGLGVSDGVFVSYGADGSVWVGDGGNYRVQHYGAGSGSGGPGGLVDRIQYQPHSYSSQVVGGSGARRVLGEYLEYGIDYSRSAVDGWQLVRNWRGSIPAAYFNERSLNYLFITDVFKAVTTLSNGRTYALLKQPSTNRWAVVELPSSGPVRFTGLFLPDMPYYIAPDGSLNQTISFPSGVGGTIRWQKRPLTGFDSQHNPIWGDAVTTARIPTISPLDPVDFTGFGGMRPGLSTTNGTIVSFNKGKLSSDGSNGYGFHLGGIRPGASQWTWRTAPATSKEYTGDYPTDGAYDIGNNVEYGGGDVTVSGRHIFWNYHGEFWKNSQTNKWHHVYEDGLVVGNFGITGPEAAQLAPDRSPVPGMAGNVFYGTAAAGPDGAIYIYHAEEAGHGGIHRWRVDGLETIREQFIPVTVSESSQQGLSSTYMTGADLNNANAYYTRIDTVPVLPAASTGVQARAQQGVSSVRWQGFVVPPGAGPYTFYVTADKGVRLWVDNTLLIDQPGASQSTTHQQLITLDAGTRYPIRLESFGGTQLTLSWSAPNLARQPISSKYLIPAVDPNTLPGLNLLDGLSAGTSLVNGLYGWQRSPAQEDLTDYNNKYWSLRTNVKTYDRFQATDLNIRFRQAKAVHTVTRSLGDSTKANEGWRLTGVINQEDSFFNIDEGRNKAGGVYFDVLDDAGRLLVRFNNQVTLKGSPTGRLFINNKLIAQGDYNYALTPVVHRNQPIDISVSNGQVTIKYGPYPPVTAPLADEGGNWRKPRQIRLYFWGDGYNVNRVMNLQNLRFFADLGTTQINLLADDERDQLAATLSAGAATILVSTDGGPFVPYTTPIQVGDVERPAGYWRFQLATTSAAAGQIVYSPAFTTRPENPHLTLSPNPTSEWLTIGHPSVVGDCTIRLYAADGRLVQQWTPTTGTATTTADVHNLPPGVYVVRFEQNEQRLSARLVVNSI</sequence>